<dbReference type="PANTHER" id="PTHR42852">
    <property type="entry name" value="THIOL:DISULFIDE INTERCHANGE PROTEIN DSBE"/>
    <property type="match status" value="1"/>
</dbReference>
<comment type="caution">
    <text evidence="4">The sequence shown here is derived from an EMBL/GenBank/DDBJ whole genome shotgun (WGS) entry which is preliminary data.</text>
</comment>
<name>A0ABR8S6H5_9BURK</name>
<proteinExistence type="predicted"/>
<dbReference type="SUPFAM" id="SSF52833">
    <property type="entry name" value="Thioredoxin-like"/>
    <property type="match status" value="1"/>
</dbReference>
<dbReference type="EMBL" id="JACSQK010000001">
    <property type="protein sequence ID" value="MBD7959067.1"/>
    <property type="molecule type" value="Genomic_DNA"/>
</dbReference>
<gene>
    <name evidence="4" type="ORF">H9646_01095</name>
</gene>
<dbReference type="Proteomes" id="UP000634919">
    <property type="component" value="Unassembled WGS sequence"/>
</dbReference>
<dbReference type="InterPro" id="IPR017937">
    <property type="entry name" value="Thioredoxin_CS"/>
</dbReference>
<dbReference type="CDD" id="cd02966">
    <property type="entry name" value="TlpA_like_family"/>
    <property type="match status" value="1"/>
</dbReference>
<dbReference type="RefSeq" id="WP_191721484.1">
    <property type="nucleotide sequence ID" value="NZ_JACSQK010000001.1"/>
</dbReference>
<dbReference type="InterPro" id="IPR001640">
    <property type="entry name" value="Lgt"/>
</dbReference>
<keyword evidence="2" id="KW-0812">Transmembrane</keyword>
<evidence type="ECO:0000313" key="4">
    <source>
        <dbReference type="EMBL" id="MBD7959067.1"/>
    </source>
</evidence>
<feature type="transmembrane region" description="Helical" evidence="2">
    <location>
        <begin position="82"/>
        <end position="98"/>
    </location>
</feature>
<feature type="transmembrane region" description="Helical" evidence="2">
    <location>
        <begin position="41"/>
        <end position="62"/>
    </location>
</feature>
<evidence type="ECO:0000256" key="2">
    <source>
        <dbReference type="SAM" id="Phobius"/>
    </source>
</evidence>
<dbReference type="Gene3D" id="3.40.30.10">
    <property type="entry name" value="Glutaredoxin"/>
    <property type="match status" value="1"/>
</dbReference>
<accession>A0ABR8S6H5</accession>
<keyword evidence="2" id="KW-0472">Membrane</keyword>
<dbReference type="InterPro" id="IPR050553">
    <property type="entry name" value="Thioredoxin_ResA/DsbE_sf"/>
</dbReference>
<protein>
    <submittedName>
        <fullName evidence="4">TlpA family protein disulfide reductase</fullName>
    </submittedName>
</protein>
<sequence>MTSIGPLPIRPLMVLAAFVVGWFIARVLAKRKTSAERYKSAGSLVYSSLLVGLVTARLAHIARWSEEYLSSPMSLLAIGDGGYLWWAGVAAGLAFMYWRTMKQRDLRQAVFTGAAAGILTWFLASAVLEAAQRQAAPLPDLELLSLTGQPTALHSLKGKPVVLNLWASWCPPCRREMPAFEQAQKKFPDTVFVMVNQGEKPEQVVRFLQAQGLDLSHVLLDPTSSAMKTLGAQGLPSTYFFDAQGQLAYAHVGELTLGAISSILSSRSSHSDHQLTPQAQRAPQ</sequence>
<feature type="transmembrane region" description="Helical" evidence="2">
    <location>
        <begin position="12"/>
        <end position="29"/>
    </location>
</feature>
<evidence type="ECO:0000313" key="5">
    <source>
        <dbReference type="Proteomes" id="UP000634919"/>
    </source>
</evidence>
<reference evidence="4 5" key="1">
    <citation type="submission" date="2020-08" db="EMBL/GenBank/DDBJ databases">
        <title>A Genomic Blueprint of the Chicken Gut Microbiome.</title>
        <authorList>
            <person name="Gilroy R."/>
            <person name="Ravi A."/>
            <person name="Getino M."/>
            <person name="Pursley I."/>
            <person name="Horton D.L."/>
            <person name="Alikhan N.-F."/>
            <person name="Baker D."/>
            <person name="Gharbi K."/>
            <person name="Hall N."/>
            <person name="Watson M."/>
            <person name="Adriaenssens E.M."/>
            <person name="Foster-Nyarko E."/>
            <person name="Jarju S."/>
            <person name="Secka A."/>
            <person name="Antonio M."/>
            <person name="Oren A."/>
            <person name="Chaudhuri R."/>
            <person name="La Ragione R.M."/>
            <person name="Hildebrand F."/>
            <person name="Pallen M.J."/>
        </authorList>
    </citation>
    <scope>NUCLEOTIDE SEQUENCE [LARGE SCALE GENOMIC DNA]</scope>
    <source>
        <strain evidence="4 5">Sa2CVA6</strain>
    </source>
</reference>
<dbReference type="PROSITE" id="PS00194">
    <property type="entry name" value="THIOREDOXIN_1"/>
    <property type="match status" value="1"/>
</dbReference>
<evidence type="ECO:0000256" key="1">
    <source>
        <dbReference type="ARBA" id="ARBA00023284"/>
    </source>
</evidence>
<dbReference type="PANTHER" id="PTHR42852:SF18">
    <property type="entry name" value="CHROMOSOME UNDETERMINED SCAFFOLD_47, WHOLE GENOME SHOTGUN SEQUENCE"/>
    <property type="match status" value="1"/>
</dbReference>
<dbReference type="PROSITE" id="PS51352">
    <property type="entry name" value="THIOREDOXIN_2"/>
    <property type="match status" value="1"/>
</dbReference>
<keyword evidence="2" id="KW-1133">Transmembrane helix</keyword>
<dbReference type="Pfam" id="PF00578">
    <property type="entry name" value="AhpC-TSA"/>
    <property type="match status" value="1"/>
</dbReference>
<keyword evidence="1" id="KW-0676">Redox-active center</keyword>
<feature type="transmembrane region" description="Helical" evidence="2">
    <location>
        <begin position="110"/>
        <end position="128"/>
    </location>
</feature>
<dbReference type="InterPro" id="IPR000866">
    <property type="entry name" value="AhpC/TSA"/>
</dbReference>
<dbReference type="InterPro" id="IPR036249">
    <property type="entry name" value="Thioredoxin-like_sf"/>
</dbReference>
<keyword evidence="5" id="KW-1185">Reference proteome</keyword>
<organism evidence="4 5">
    <name type="scientific">Comamonas avium</name>
    <dbReference type="NCBI Taxonomy" id="2762231"/>
    <lineage>
        <taxon>Bacteria</taxon>
        <taxon>Pseudomonadati</taxon>
        <taxon>Pseudomonadota</taxon>
        <taxon>Betaproteobacteria</taxon>
        <taxon>Burkholderiales</taxon>
        <taxon>Comamonadaceae</taxon>
        <taxon>Comamonas</taxon>
    </lineage>
</organism>
<dbReference type="InterPro" id="IPR013766">
    <property type="entry name" value="Thioredoxin_domain"/>
</dbReference>
<dbReference type="Pfam" id="PF01790">
    <property type="entry name" value="LGT"/>
    <property type="match status" value="1"/>
</dbReference>
<evidence type="ECO:0000259" key="3">
    <source>
        <dbReference type="PROSITE" id="PS51352"/>
    </source>
</evidence>
<feature type="domain" description="Thioredoxin" evidence="3">
    <location>
        <begin position="132"/>
        <end position="269"/>
    </location>
</feature>